<feature type="compositionally biased region" description="Basic and acidic residues" evidence="1">
    <location>
        <begin position="40"/>
        <end position="49"/>
    </location>
</feature>
<evidence type="ECO:0000313" key="2">
    <source>
        <dbReference type="EMBL" id="MBB5823252.1"/>
    </source>
</evidence>
<protein>
    <submittedName>
        <fullName evidence="2">Uncharacterized protein</fullName>
    </submittedName>
</protein>
<feature type="region of interest" description="Disordered" evidence="1">
    <location>
        <begin position="1"/>
        <end position="75"/>
    </location>
</feature>
<accession>A0A7W9IM32</accession>
<gene>
    <name evidence="2" type="ORF">F4562_006314</name>
</gene>
<keyword evidence="3" id="KW-1185">Reference proteome</keyword>
<sequence length="75" mass="8206">MPIGTAPAARDCPGCASDAPRVFSPPNLPRMRPALSAALGREERSREAPEVVSDIPRQRRRRRPPHPALAHLPKP</sequence>
<dbReference type="EMBL" id="JACHMP010000001">
    <property type="protein sequence ID" value="MBB5823252.1"/>
    <property type="molecule type" value="Genomic_DNA"/>
</dbReference>
<dbReference type="AlphaFoldDB" id="A0A7W9IM32"/>
<reference evidence="2 3" key="1">
    <citation type="submission" date="2020-08" db="EMBL/GenBank/DDBJ databases">
        <title>Sequencing the genomes of 1000 actinobacteria strains.</title>
        <authorList>
            <person name="Klenk H.-P."/>
        </authorList>
    </citation>
    <scope>NUCLEOTIDE SEQUENCE [LARGE SCALE GENOMIC DNA]</scope>
    <source>
        <strain evidence="2 3">DSM 46887</strain>
    </source>
</reference>
<comment type="caution">
    <text evidence="2">The sequence shown here is derived from an EMBL/GenBank/DDBJ whole genome shotgun (WGS) entry which is preliminary data.</text>
</comment>
<evidence type="ECO:0000256" key="1">
    <source>
        <dbReference type="SAM" id="MobiDB-lite"/>
    </source>
</evidence>
<proteinExistence type="predicted"/>
<name>A0A7W9IM32_9ACTN</name>
<organism evidence="2 3">
    <name type="scientific">Streptosporangium becharense</name>
    <dbReference type="NCBI Taxonomy" id="1816182"/>
    <lineage>
        <taxon>Bacteria</taxon>
        <taxon>Bacillati</taxon>
        <taxon>Actinomycetota</taxon>
        <taxon>Actinomycetes</taxon>
        <taxon>Streptosporangiales</taxon>
        <taxon>Streptosporangiaceae</taxon>
        <taxon>Streptosporangium</taxon>
    </lineage>
</organism>
<dbReference type="Proteomes" id="UP000540685">
    <property type="component" value="Unassembled WGS sequence"/>
</dbReference>
<evidence type="ECO:0000313" key="3">
    <source>
        <dbReference type="Proteomes" id="UP000540685"/>
    </source>
</evidence>